<proteinExistence type="predicted"/>
<accession>A0A9W8ECT0</accession>
<keyword evidence="2" id="KW-1133">Transmembrane helix</keyword>
<feature type="compositionally biased region" description="Low complexity" evidence="1">
    <location>
        <begin position="95"/>
        <end position="105"/>
    </location>
</feature>
<protein>
    <submittedName>
        <fullName evidence="3">Uncharacterized protein</fullName>
    </submittedName>
</protein>
<evidence type="ECO:0000256" key="2">
    <source>
        <dbReference type="SAM" id="Phobius"/>
    </source>
</evidence>
<keyword evidence="2" id="KW-0812">Transmembrane</keyword>
<reference evidence="3" key="1">
    <citation type="submission" date="2022-07" db="EMBL/GenBank/DDBJ databases">
        <title>Phylogenomic reconstructions and comparative analyses of Kickxellomycotina fungi.</title>
        <authorList>
            <person name="Reynolds N.K."/>
            <person name="Stajich J.E."/>
            <person name="Barry K."/>
            <person name="Grigoriev I.V."/>
            <person name="Crous P."/>
            <person name="Smith M.E."/>
        </authorList>
    </citation>
    <scope>NUCLEOTIDE SEQUENCE</scope>
    <source>
        <strain evidence="3">RSA 567</strain>
    </source>
</reference>
<sequence length="133" mass="14779">MTAKRSLLLLGAASLLVAFIGVGLFIASRVVQWNYYDDRLDYRTANRLYMGLTWGGSVIFVLGVAGLIYVLIKRRRQQKAHYIQSYNMHAPPPAHEYYPPQAASGMPPPPTYQPNGAYYPPPPPPPYGGAKVQ</sequence>
<dbReference type="Proteomes" id="UP001151582">
    <property type="component" value="Unassembled WGS sequence"/>
</dbReference>
<organism evidence="3 4">
    <name type="scientific">Dimargaris verticillata</name>
    <dbReference type="NCBI Taxonomy" id="2761393"/>
    <lineage>
        <taxon>Eukaryota</taxon>
        <taxon>Fungi</taxon>
        <taxon>Fungi incertae sedis</taxon>
        <taxon>Zoopagomycota</taxon>
        <taxon>Kickxellomycotina</taxon>
        <taxon>Dimargaritomycetes</taxon>
        <taxon>Dimargaritales</taxon>
        <taxon>Dimargaritaceae</taxon>
        <taxon>Dimargaris</taxon>
    </lineage>
</organism>
<dbReference type="AlphaFoldDB" id="A0A9W8ECT0"/>
<dbReference type="EMBL" id="JANBQB010000182">
    <property type="protein sequence ID" value="KAJ1980155.1"/>
    <property type="molecule type" value="Genomic_DNA"/>
</dbReference>
<evidence type="ECO:0000313" key="3">
    <source>
        <dbReference type="EMBL" id="KAJ1980155.1"/>
    </source>
</evidence>
<feature type="region of interest" description="Disordered" evidence="1">
    <location>
        <begin position="88"/>
        <end position="133"/>
    </location>
</feature>
<gene>
    <name evidence="3" type="ORF">H4R34_002564</name>
</gene>
<evidence type="ECO:0000313" key="4">
    <source>
        <dbReference type="Proteomes" id="UP001151582"/>
    </source>
</evidence>
<dbReference type="OrthoDB" id="10420240at2759"/>
<feature type="transmembrane region" description="Helical" evidence="2">
    <location>
        <begin position="51"/>
        <end position="72"/>
    </location>
</feature>
<comment type="caution">
    <text evidence="3">The sequence shown here is derived from an EMBL/GenBank/DDBJ whole genome shotgun (WGS) entry which is preliminary data.</text>
</comment>
<name>A0A9W8ECT0_9FUNG</name>
<keyword evidence="2" id="KW-0472">Membrane</keyword>
<evidence type="ECO:0000256" key="1">
    <source>
        <dbReference type="SAM" id="MobiDB-lite"/>
    </source>
</evidence>
<keyword evidence="4" id="KW-1185">Reference proteome</keyword>